<dbReference type="InterPro" id="IPR037018">
    <property type="entry name" value="GH65_N"/>
</dbReference>
<dbReference type="SMART" id="SM01068">
    <property type="entry name" value="CBM_X"/>
    <property type="match status" value="1"/>
</dbReference>
<evidence type="ECO:0000259" key="3">
    <source>
        <dbReference type="Pfam" id="PF03633"/>
    </source>
</evidence>
<dbReference type="GO" id="GO:0016757">
    <property type="term" value="F:glycosyltransferase activity"/>
    <property type="evidence" value="ECO:0007669"/>
    <property type="project" value="UniProtKB-KW"/>
</dbReference>
<dbReference type="InterPro" id="IPR005194">
    <property type="entry name" value="Glyco_hydro_65_C"/>
</dbReference>
<accession>A0A0W8G0K6</accession>
<evidence type="ECO:0000313" key="6">
    <source>
        <dbReference type="EMBL" id="KUG26679.1"/>
    </source>
</evidence>
<dbReference type="Gene3D" id="2.70.98.40">
    <property type="entry name" value="Glycoside hydrolase, family 65, N-terminal domain"/>
    <property type="match status" value="1"/>
</dbReference>
<feature type="domain" description="Glycosyl hydrolase 94 catalytic" evidence="5">
    <location>
        <begin position="312"/>
        <end position="715"/>
    </location>
</feature>
<evidence type="ECO:0000256" key="2">
    <source>
        <dbReference type="ARBA" id="ARBA00022679"/>
    </source>
</evidence>
<protein>
    <submittedName>
        <fullName evidence="6">Cyclic beta-1,2-glucan synthase</fullName>
    </submittedName>
</protein>
<dbReference type="InterPro" id="IPR033432">
    <property type="entry name" value="GH94_catalytic"/>
</dbReference>
<evidence type="ECO:0000259" key="5">
    <source>
        <dbReference type="Pfam" id="PF17167"/>
    </source>
</evidence>
<reference evidence="6" key="1">
    <citation type="journal article" date="2015" name="Proc. Natl. Acad. Sci. U.S.A.">
        <title>Networks of energetic and metabolic interactions define dynamics in microbial communities.</title>
        <authorList>
            <person name="Embree M."/>
            <person name="Liu J.K."/>
            <person name="Al-Bassam M.M."/>
            <person name="Zengler K."/>
        </authorList>
    </citation>
    <scope>NUCLEOTIDE SEQUENCE</scope>
</reference>
<dbReference type="CDD" id="cd11751">
    <property type="entry name" value="GH94N_like_4"/>
    <property type="match status" value="1"/>
</dbReference>
<dbReference type="AlphaFoldDB" id="A0A0W8G0K6"/>
<gene>
    <name evidence="6" type="ORF">ASZ90_003473</name>
</gene>
<dbReference type="SUPFAM" id="SSF74650">
    <property type="entry name" value="Galactose mutarotase-like"/>
    <property type="match status" value="1"/>
</dbReference>
<dbReference type="Gene3D" id="1.50.10.10">
    <property type="match status" value="1"/>
</dbReference>
<dbReference type="InterPro" id="IPR012341">
    <property type="entry name" value="6hp_glycosidase-like_sf"/>
</dbReference>
<feature type="domain" description="Glycosyl hydrolase 94 supersandwich" evidence="4">
    <location>
        <begin position="17"/>
        <end position="297"/>
    </location>
</feature>
<keyword evidence="2" id="KW-0808">Transferase</keyword>
<dbReference type="Pfam" id="PF17167">
    <property type="entry name" value="Glyco_hydro_94"/>
    <property type="match status" value="1"/>
</dbReference>
<dbReference type="PANTHER" id="PTHR37469:SF2">
    <property type="entry name" value="CELLOBIONIC ACID PHOSPHORYLASE"/>
    <property type="match status" value="1"/>
</dbReference>
<dbReference type="SUPFAM" id="SSF48208">
    <property type="entry name" value="Six-hairpin glycosidases"/>
    <property type="match status" value="1"/>
</dbReference>
<name>A0A0W8G0K6_9ZZZZ</name>
<proteinExistence type="predicted"/>
<evidence type="ECO:0000256" key="1">
    <source>
        <dbReference type="ARBA" id="ARBA00022676"/>
    </source>
</evidence>
<dbReference type="Pfam" id="PF06165">
    <property type="entry name" value="GH94_b-supersand"/>
    <property type="match status" value="1"/>
</dbReference>
<comment type="caution">
    <text evidence="6">The sequence shown here is derived from an EMBL/GenBank/DDBJ whole genome shotgun (WGS) entry which is preliminary data.</text>
</comment>
<dbReference type="InterPro" id="IPR052047">
    <property type="entry name" value="GH94_Enzymes"/>
</dbReference>
<dbReference type="EMBL" id="LNQE01000423">
    <property type="protein sequence ID" value="KUG26679.1"/>
    <property type="molecule type" value="Genomic_DNA"/>
</dbReference>
<keyword evidence="1" id="KW-0328">Glycosyltransferase</keyword>
<evidence type="ECO:0000259" key="4">
    <source>
        <dbReference type="Pfam" id="PF06165"/>
    </source>
</evidence>
<dbReference type="GO" id="GO:0005975">
    <property type="term" value="P:carbohydrate metabolic process"/>
    <property type="evidence" value="ECO:0007669"/>
    <property type="project" value="InterPro"/>
</dbReference>
<organism evidence="6">
    <name type="scientific">hydrocarbon metagenome</name>
    <dbReference type="NCBI Taxonomy" id="938273"/>
    <lineage>
        <taxon>unclassified sequences</taxon>
        <taxon>metagenomes</taxon>
        <taxon>ecological metagenomes</taxon>
    </lineage>
</organism>
<sequence>MSKFSTKYGYFTDNGAEYVITSPRTPKPWVNVISNGNYGLVVSQTGGGFSWDVHSEFNRITRWHQDLIQDNWGKYIYIKNNKTGEVWSPTWQPVKTELDQYECRYGLGYAKFISTYKEITTELTLFVPFDNTIEIWDLKIHNNSKKKAELSLFTYFEWVLGSSNDYHREFHKLFLETKFDEKINGILANKRLWDIPLGDRGHWNIDYEYTGFFAANKKINSYEGDKESFLGNYGSLTNPKSIAEGKLSNTTGVYNDSIASLNINLTIEPNKTERVNFYLGLKKNKEEIEETVNKYSSFQSVDNALKEVSKRWNELLGDFEINTPDEALNFSVNKWFRHQAISGRLWGRTAYYQQSGAYGFRDQLQDSLVFLPIEPGKTKEQIKLHARHQFEDGTVLHWWHPISETGLQTQMTDDLLWLPFVVYQYIEETGDYSILDEVEPFYESNKNAAVFEHCIKAIDKVLSRLSERGLTLIGAGDWNDGLSAVGLEMKGESVWLTEFFYLVLNQFQEICNEIGRKEIAERLKTESDKLKRAFDEYAWDGDWFWRATKDSGEKLGSKQNEEGRIYLNAQTWSVISGIAETDKKIAAMKAVEKYLLKDNGCLLLYPAYTKPDKYIGYLSRYAAGRRENGGVYSHAAAWAVWAFALLKQPEVAFESCKRLCSIYSGNDPDKYAAEPYVMPGNIDGPDSPNYGMAGWTWYTGSASWFQKTVVDWILGIRASNKGLVVDPLIPKGWSRYRIKRKFRGTVYNIEVINDNHVSFGVMKIEIDGKEINGNVIQPQTKKECTVKVYLG</sequence>
<dbReference type="InterPro" id="IPR011013">
    <property type="entry name" value="Gal_mutarotase_sf_dom"/>
</dbReference>
<dbReference type="InterPro" id="IPR010383">
    <property type="entry name" value="Glyco_hydrolase_94_b-supersand"/>
</dbReference>
<feature type="domain" description="Glycoside hydrolase family 65 C-terminal" evidence="3">
    <location>
        <begin position="717"/>
        <end position="771"/>
    </location>
</feature>
<dbReference type="GO" id="GO:0030246">
    <property type="term" value="F:carbohydrate binding"/>
    <property type="evidence" value="ECO:0007669"/>
    <property type="project" value="InterPro"/>
</dbReference>
<dbReference type="InterPro" id="IPR008928">
    <property type="entry name" value="6-hairpin_glycosidase_sf"/>
</dbReference>
<dbReference type="PANTHER" id="PTHR37469">
    <property type="entry name" value="CELLOBIONIC ACID PHOSPHORYLASE-RELATED"/>
    <property type="match status" value="1"/>
</dbReference>
<dbReference type="Gene3D" id="2.60.420.10">
    <property type="entry name" value="Maltose phosphorylase, domain 3"/>
    <property type="match status" value="1"/>
</dbReference>
<dbReference type="Pfam" id="PF03633">
    <property type="entry name" value="Glyco_hydro_65C"/>
    <property type="match status" value="1"/>
</dbReference>